<evidence type="ECO:0000313" key="11">
    <source>
        <dbReference type="EMBL" id="GAA0153712.1"/>
    </source>
</evidence>
<dbReference type="CDD" id="cd08044">
    <property type="entry name" value="TAF5_NTD2"/>
    <property type="match status" value="1"/>
</dbReference>
<evidence type="ECO:0000313" key="12">
    <source>
        <dbReference type="Proteomes" id="UP001454036"/>
    </source>
</evidence>
<feature type="region of interest" description="Disordered" evidence="9">
    <location>
        <begin position="28"/>
        <end position="47"/>
    </location>
</feature>
<reference evidence="11 12" key="1">
    <citation type="submission" date="2024-01" db="EMBL/GenBank/DDBJ databases">
        <title>The complete chloroplast genome sequence of Lithospermum erythrorhizon: insights into the phylogenetic relationship among Boraginaceae species and the maternal lineages of purple gromwells.</title>
        <authorList>
            <person name="Okada T."/>
            <person name="Watanabe K."/>
        </authorList>
    </citation>
    <scope>NUCLEOTIDE SEQUENCE [LARGE SCALE GENOMIC DNA]</scope>
</reference>
<dbReference type="Gene3D" id="2.130.10.10">
    <property type="entry name" value="YVTN repeat-like/Quinoprotein amine dehydrogenase"/>
    <property type="match status" value="3"/>
</dbReference>
<feature type="domain" description="TFIID subunit TAF5 NTD2" evidence="10">
    <location>
        <begin position="66"/>
        <end position="195"/>
    </location>
</feature>
<evidence type="ECO:0000256" key="2">
    <source>
        <dbReference type="ARBA" id="ARBA00009435"/>
    </source>
</evidence>
<keyword evidence="4" id="KW-0677">Repeat</keyword>
<dbReference type="InterPro" id="IPR037264">
    <property type="entry name" value="TFIID_NTD2_sf"/>
</dbReference>
<dbReference type="PRINTS" id="PR00320">
    <property type="entry name" value="GPROTEINBRPT"/>
</dbReference>
<dbReference type="PROSITE" id="PS50294">
    <property type="entry name" value="WD_REPEATS_REGION"/>
    <property type="match status" value="5"/>
</dbReference>
<dbReference type="SUPFAM" id="SSF50978">
    <property type="entry name" value="WD40 repeat-like"/>
    <property type="match status" value="1"/>
</dbReference>
<sequence>MMDDEEVERAVIAYLKKKGFKETELRFQEEQQQNNNNSAPRSNLNAANSQNNADIAKQIFSYTGSENGPAKYQEGYKKLRSWAYSSLDLYKHELLRVLYPVYVHCFMDLVEKGQIQEARAFFHSFREDHETLHLRDLQKLEGVLSPSHLEEMEFAHTLRLRKVNIKMCQYSYDLLLQYLHKNDSMTMLGLINEHINFKVSPGQPSSISEDAEDFFLGSTEDAANLINQKEVHWGLLEDSIEERLEKDGGFMSDPGKDGETGEIEGSKKRSDGGKQGASMKKLKKDKAAGATARPSRSESIAVTTAPRVKPDLTLPSLNADVEHSILEDLRNRVQLTSAALPSVSFYTFVNTHNTLNCASISHDGSLVAGGFSDSSVKIWDIAKLGQQNDGFALENKIATNNGKSSYTLLQGHSGPIYSATFSPYGDFLLSSSSDSTIRLWSTKLNANVVCYKGHNYPVWDVQYSPLGNYFASASHDRTARIWSVDRIHHLRIMAGHLSDVDCVQWHANCNYVATGSSDKTVRLWDVQSGECVRIFIGHRSMILSLAMSPDGRYMASGDEDGTIMVWDLSSGRCVTPLVGHTSCVWTLSFSREGSLLASGSADCTVKLWDVTTSAIVPKGDENKNGNTNRLRSLKTLFTKSTPVYDLQFSHRNLLFAAGAFSKGT</sequence>
<dbReference type="GO" id="GO:0006367">
    <property type="term" value="P:transcription initiation at RNA polymerase II promoter"/>
    <property type="evidence" value="ECO:0007669"/>
    <property type="project" value="TreeGrafter"/>
</dbReference>
<dbReference type="Proteomes" id="UP001454036">
    <property type="component" value="Unassembled WGS sequence"/>
</dbReference>
<dbReference type="Gene3D" id="1.25.40.500">
    <property type="entry name" value="TFIID subunit TAF5, NTD2 domain"/>
    <property type="match status" value="1"/>
</dbReference>
<evidence type="ECO:0000256" key="9">
    <source>
        <dbReference type="SAM" id="MobiDB-lite"/>
    </source>
</evidence>
<feature type="repeat" description="WD" evidence="8">
    <location>
        <begin position="348"/>
        <end position="381"/>
    </location>
</feature>
<dbReference type="AlphaFoldDB" id="A0AAV3PPQ6"/>
<feature type="repeat" description="WD" evidence="8">
    <location>
        <begin position="493"/>
        <end position="534"/>
    </location>
</feature>
<feature type="compositionally biased region" description="Low complexity" evidence="9">
    <location>
        <begin position="30"/>
        <end position="47"/>
    </location>
</feature>
<comment type="caution">
    <text evidence="11">The sequence shown here is derived from an EMBL/GenBank/DDBJ whole genome shotgun (WGS) entry which is preliminary data.</text>
</comment>
<keyword evidence="12" id="KW-1185">Reference proteome</keyword>
<dbReference type="EMBL" id="BAABME010002235">
    <property type="protein sequence ID" value="GAA0153712.1"/>
    <property type="molecule type" value="Genomic_DNA"/>
</dbReference>
<name>A0AAV3PPQ6_LITER</name>
<feature type="compositionally biased region" description="Basic and acidic residues" evidence="9">
    <location>
        <begin position="246"/>
        <end position="272"/>
    </location>
</feature>
<feature type="repeat" description="WD" evidence="8">
    <location>
        <begin position="535"/>
        <end position="576"/>
    </location>
</feature>
<keyword evidence="5" id="KW-0805">Transcription regulation</keyword>
<dbReference type="Pfam" id="PF04494">
    <property type="entry name" value="TFIID_NTD2"/>
    <property type="match status" value="1"/>
</dbReference>
<keyword evidence="7" id="KW-0539">Nucleus</keyword>
<dbReference type="InterPro" id="IPR001680">
    <property type="entry name" value="WD40_rpt"/>
</dbReference>
<dbReference type="InterPro" id="IPR036322">
    <property type="entry name" value="WD40_repeat_dom_sf"/>
</dbReference>
<feature type="repeat" description="WD" evidence="8">
    <location>
        <begin position="451"/>
        <end position="492"/>
    </location>
</feature>
<evidence type="ECO:0000259" key="10">
    <source>
        <dbReference type="Pfam" id="PF04494"/>
    </source>
</evidence>
<proteinExistence type="inferred from homology"/>
<keyword evidence="6" id="KW-0804">Transcription</keyword>
<organism evidence="11 12">
    <name type="scientific">Lithospermum erythrorhizon</name>
    <name type="common">Purple gromwell</name>
    <name type="synonym">Lithospermum officinale var. erythrorhizon</name>
    <dbReference type="NCBI Taxonomy" id="34254"/>
    <lineage>
        <taxon>Eukaryota</taxon>
        <taxon>Viridiplantae</taxon>
        <taxon>Streptophyta</taxon>
        <taxon>Embryophyta</taxon>
        <taxon>Tracheophyta</taxon>
        <taxon>Spermatophyta</taxon>
        <taxon>Magnoliopsida</taxon>
        <taxon>eudicotyledons</taxon>
        <taxon>Gunneridae</taxon>
        <taxon>Pentapetalae</taxon>
        <taxon>asterids</taxon>
        <taxon>lamiids</taxon>
        <taxon>Boraginales</taxon>
        <taxon>Boraginaceae</taxon>
        <taxon>Boraginoideae</taxon>
        <taxon>Lithospermeae</taxon>
        <taxon>Lithospermum</taxon>
    </lineage>
</organism>
<dbReference type="GO" id="GO:0005669">
    <property type="term" value="C:transcription factor TFIID complex"/>
    <property type="evidence" value="ECO:0007669"/>
    <property type="project" value="TreeGrafter"/>
</dbReference>
<comment type="subcellular location">
    <subcellularLocation>
        <location evidence="1">Nucleus</location>
    </subcellularLocation>
</comment>
<evidence type="ECO:0000256" key="7">
    <source>
        <dbReference type="ARBA" id="ARBA00023242"/>
    </source>
</evidence>
<dbReference type="InterPro" id="IPR007582">
    <property type="entry name" value="TFIID_NTD2"/>
</dbReference>
<gene>
    <name evidence="11" type="ORF">LIER_11884</name>
</gene>
<evidence type="ECO:0000256" key="4">
    <source>
        <dbReference type="ARBA" id="ARBA00022737"/>
    </source>
</evidence>
<dbReference type="InterPro" id="IPR006594">
    <property type="entry name" value="LisH"/>
</dbReference>
<dbReference type="PROSITE" id="PS50082">
    <property type="entry name" value="WD_REPEATS_2"/>
    <property type="match status" value="6"/>
</dbReference>
<comment type="similarity">
    <text evidence="2">Belongs to the WD repeat TAF5 family.</text>
</comment>
<keyword evidence="3 8" id="KW-0853">WD repeat</keyword>
<accession>A0AAV3PPQ6</accession>
<evidence type="ECO:0000256" key="6">
    <source>
        <dbReference type="ARBA" id="ARBA00023163"/>
    </source>
</evidence>
<feature type="repeat" description="WD" evidence="8">
    <location>
        <begin position="577"/>
        <end position="618"/>
    </location>
</feature>
<evidence type="ECO:0000256" key="3">
    <source>
        <dbReference type="ARBA" id="ARBA00022574"/>
    </source>
</evidence>
<evidence type="ECO:0000256" key="1">
    <source>
        <dbReference type="ARBA" id="ARBA00004123"/>
    </source>
</evidence>
<dbReference type="GO" id="GO:0016251">
    <property type="term" value="F:RNA polymerase II general transcription initiation factor activity"/>
    <property type="evidence" value="ECO:0007669"/>
    <property type="project" value="TreeGrafter"/>
</dbReference>
<dbReference type="InterPro" id="IPR019775">
    <property type="entry name" value="WD40_repeat_CS"/>
</dbReference>
<feature type="repeat" description="WD" evidence="8">
    <location>
        <begin position="409"/>
        <end position="441"/>
    </location>
</feature>
<dbReference type="InterPro" id="IPR020472">
    <property type="entry name" value="WD40_PAC1"/>
</dbReference>
<dbReference type="SMART" id="SM00320">
    <property type="entry name" value="WD40"/>
    <property type="match status" value="6"/>
</dbReference>
<dbReference type="SUPFAM" id="SSF160897">
    <property type="entry name" value="Taf5 N-terminal domain-like"/>
    <property type="match status" value="1"/>
</dbReference>
<dbReference type="InterPro" id="IPR015943">
    <property type="entry name" value="WD40/YVTN_repeat-like_dom_sf"/>
</dbReference>
<dbReference type="PROSITE" id="PS50896">
    <property type="entry name" value="LISH"/>
    <property type="match status" value="1"/>
</dbReference>
<dbReference type="PANTHER" id="PTHR19879">
    <property type="entry name" value="TRANSCRIPTION INITIATION FACTOR TFIID"/>
    <property type="match status" value="1"/>
</dbReference>
<evidence type="ECO:0000256" key="5">
    <source>
        <dbReference type="ARBA" id="ARBA00023015"/>
    </source>
</evidence>
<feature type="region of interest" description="Disordered" evidence="9">
    <location>
        <begin position="246"/>
        <end position="304"/>
    </location>
</feature>
<evidence type="ECO:0000256" key="8">
    <source>
        <dbReference type="PROSITE-ProRule" id="PRU00221"/>
    </source>
</evidence>
<protein>
    <recommendedName>
        <fullName evidence="10">TFIID subunit TAF5 NTD2 domain-containing protein</fullName>
    </recommendedName>
</protein>
<dbReference type="Pfam" id="PF00400">
    <property type="entry name" value="WD40"/>
    <property type="match status" value="6"/>
</dbReference>
<dbReference type="PROSITE" id="PS00678">
    <property type="entry name" value="WD_REPEATS_1"/>
    <property type="match status" value="4"/>
</dbReference>
<dbReference type="PANTHER" id="PTHR19879:SF1">
    <property type="entry name" value="CANNONBALL-RELATED"/>
    <property type="match status" value="1"/>
</dbReference>
<dbReference type="CDD" id="cd00200">
    <property type="entry name" value="WD40"/>
    <property type="match status" value="1"/>
</dbReference>